<organism evidence="2 3">
    <name type="scientific">Oceanobacillus kapialis</name>
    <dbReference type="NCBI Taxonomy" id="481353"/>
    <lineage>
        <taxon>Bacteria</taxon>
        <taxon>Bacillati</taxon>
        <taxon>Bacillota</taxon>
        <taxon>Bacilli</taxon>
        <taxon>Bacillales</taxon>
        <taxon>Bacillaceae</taxon>
        <taxon>Oceanobacillus</taxon>
    </lineage>
</organism>
<accession>A0ABW5PV98</accession>
<evidence type="ECO:0000313" key="2">
    <source>
        <dbReference type="EMBL" id="MFD2627284.1"/>
    </source>
</evidence>
<sequence>MPWTMNDYPSSMKNLPDVTKKKAIDIANSMLDEGYAEGRAIPIAIEQAKEWRENASKKEVEDFKDSGQPTKRSEEGKRYEDNPERLEEGEHVVAHEDGWAVKSSKAKKPSDVFNNKEDAIKRGREIAQNKGTFLTIYKQDGEVQEKQDYSNQS</sequence>
<dbReference type="EMBL" id="JBHUMX010000001">
    <property type="protein sequence ID" value="MFD2627284.1"/>
    <property type="molecule type" value="Genomic_DNA"/>
</dbReference>
<keyword evidence="3" id="KW-1185">Reference proteome</keyword>
<dbReference type="RefSeq" id="WP_379559897.1">
    <property type="nucleotide sequence ID" value="NZ_CP085256.1"/>
</dbReference>
<dbReference type="Proteomes" id="UP001597451">
    <property type="component" value="Unassembled WGS sequence"/>
</dbReference>
<feature type="region of interest" description="Disordered" evidence="1">
    <location>
        <begin position="53"/>
        <end position="116"/>
    </location>
</feature>
<protein>
    <submittedName>
        <fullName evidence="2">DUF2188 domain-containing protein</fullName>
    </submittedName>
</protein>
<dbReference type="Pfam" id="PF09954">
    <property type="entry name" value="DUF2188"/>
    <property type="match status" value="1"/>
</dbReference>
<name>A0ABW5PV98_9BACI</name>
<evidence type="ECO:0000313" key="3">
    <source>
        <dbReference type="Proteomes" id="UP001597451"/>
    </source>
</evidence>
<feature type="compositionally biased region" description="Basic and acidic residues" evidence="1">
    <location>
        <begin position="53"/>
        <end position="99"/>
    </location>
</feature>
<evidence type="ECO:0000256" key="1">
    <source>
        <dbReference type="SAM" id="MobiDB-lite"/>
    </source>
</evidence>
<comment type="caution">
    <text evidence="2">The sequence shown here is derived from an EMBL/GenBank/DDBJ whole genome shotgun (WGS) entry which is preliminary data.</text>
</comment>
<reference evidence="3" key="1">
    <citation type="journal article" date="2019" name="Int. J. Syst. Evol. Microbiol.">
        <title>The Global Catalogue of Microorganisms (GCM) 10K type strain sequencing project: providing services to taxonomists for standard genome sequencing and annotation.</title>
        <authorList>
            <consortium name="The Broad Institute Genomics Platform"/>
            <consortium name="The Broad Institute Genome Sequencing Center for Infectious Disease"/>
            <person name="Wu L."/>
            <person name="Ma J."/>
        </authorList>
    </citation>
    <scope>NUCLEOTIDE SEQUENCE [LARGE SCALE GENOMIC DNA]</scope>
    <source>
        <strain evidence="3">TISTR 1858</strain>
    </source>
</reference>
<gene>
    <name evidence="2" type="ORF">ACFSUN_00600</name>
</gene>
<proteinExistence type="predicted"/>
<dbReference type="InterPro" id="IPR018691">
    <property type="entry name" value="DUF2188"/>
</dbReference>